<dbReference type="Pfam" id="PF07690">
    <property type="entry name" value="MFS_1"/>
    <property type="match status" value="1"/>
</dbReference>
<feature type="transmembrane region" description="Helical" evidence="6">
    <location>
        <begin position="29"/>
        <end position="50"/>
    </location>
</feature>
<dbReference type="PANTHER" id="PTHR23513">
    <property type="entry name" value="INTEGRAL MEMBRANE EFFLUX PROTEIN-RELATED"/>
    <property type="match status" value="1"/>
</dbReference>
<evidence type="ECO:0000259" key="7">
    <source>
        <dbReference type="PROSITE" id="PS50850"/>
    </source>
</evidence>
<evidence type="ECO:0000256" key="3">
    <source>
        <dbReference type="ARBA" id="ARBA00022692"/>
    </source>
</evidence>
<dbReference type="PANTHER" id="PTHR23513:SF17">
    <property type="entry name" value="MEMBRANE PROTEIN"/>
    <property type="match status" value="1"/>
</dbReference>
<proteinExistence type="predicted"/>
<feature type="transmembrane region" description="Helical" evidence="6">
    <location>
        <begin position="268"/>
        <end position="295"/>
    </location>
</feature>
<keyword evidence="5 6" id="KW-0472">Membrane</keyword>
<dbReference type="InterPro" id="IPR020846">
    <property type="entry name" value="MFS_dom"/>
</dbReference>
<organism evidence="8 9">
    <name type="scientific">Micromonospora solifontis</name>
    <dbReference type="NCBI Taxonomy" id="2487138"/>
    <lineage>
        <taxon>Bacteria</taxon>
        <taxon>Bacillati</taxon>
        <taxon>Actinomycetota</taxon>
        <taxon>Actinomycetes</taxon>
        <taxon>Micromonosporales</taxon>
        <taxon>Micromonosporaceae</taxon>
        <taxon>Micromonospora</taxon>
    </lineage>
</organism>
<feature type="transmembrane region" description="Helical" evidence="6">
    <location>
        <begin position="159"/>
        <end position="179"/>
    </location>
</feature>
<feature type="transmembrane region" description="Helical" evidence="6">
    <location>
        <begin position="392"/>
        <end position="414"/>
    </location>
</feature>
<evidence type="ECO:0000256" key="5">
    <source>
        <dbReference type="ARBA" id="ARBA00023136"/>
    </source>
</evidence>
<dbReference type="InterPro" id="IPR011701">
    <property type="entry name" value="MFS"/>
</dbReference>
<dbReference type="Proteomes" id="UP000280698">
    <property type="component" value="Unassembled WGS sequence"/>
</dbReference>
<reference evidence="8 9" key="1">
    <citation type="submission" date="2018-11" db="EMBL/GenBank/DDBJ databases">
        <title>Micromonospora sp. PPF5-17, a new actinomycetes isolated from a hot spring soil.</title>
        <authorList>
            <person name="Thawai C."/>
        </authorList>
    </citation>
    <scope>NUCLEOTIDE SEQUENCE [LARGE SCALE GENOMIC DNA]</scope>
    <source>
        <strain evidence="8 9">PPF5-17</strain>
    </source>
</reference>
<evidence type="ECO:0000313" key="9">
    <source>
        <dbReference type="Proteomes" id="UP000280698"/>
    </source>
</evidence>
<gene>
    <name evidence="8" type="ORF">EFE23_19760</name>
</gene>
<dbReference type="SUPFAM" id="SSF103473">
    <property type="entry name" value="MFS general substrate transporter"/>
    <property type="match status" value="1"/>
</dbReference>
<protein>
    <submittedName>
        <fullName evidence="8">MFS transporter</fullName>
    </submittedName>
</protein>
<feature type="domain" description="Major facilitator superfamily (MFS) profile" evidence="7">
    <location>
        <begin position="20"/>
        <end position="416"/>
    </location>
</feature>
<comment type="subcellular location">
    <subcellularLocation>
        <location evidence="1">Cell membrane</location>
        <topology evidence="1">Multi-pass membrane protein</topology>
    </subcellularLocation>
</comment>
<evidence type="ECO:0000256" key="6">
    <source>
        <dbReference type="SAM" id="Phobius"/>
    </source>
</evidence>
<evidence type="ECO:0000256" key="1">
    <source>
        <dbReference type="ARBA" id="ARBA00004651"/>
    </source>
</evidence>
<accession>A0ABX9WD53</accession>
<comment type="caution">
    <text evidence="8">The sequence shown here is derived from an EMBL/GenBank/DDBJ whole genome shotgun (WGS) entry which is preliminary data.</text>
</comment>
<feature type="transmembrane region" description="Helical" evidence="6">
    <location>
        <begin position="327"/>
        <end position="350"/>
    </location>
</feature>
<sequence>MSAEGAVRPPADAAAYGVPSYRDLNVLRWLTGFGVSLLGDQVYFVALAWAAVQSTGARGTGLVLAVGSVPRLVLLLVGGAFVDRWGARRLMLGSDMLRGAVMAAAALIIATSSPSLLVLVSVAVVFGVVDAMFLPAVGALPQRLVAAEELARLQGMRMLVQRAAIVVGAPLGGATVAAFGVAAAFAVNAVSFGVSVLALASVRLRPNPHLAGGAEQRNHALLTDVRDGLRVVRRSALLRTALLTAAVSELGFSGPINVGVPLLVRDRGWQAAGVGLIIGGFGAGAALAALALVVIGRLPRTGLAYAVLSLAMAAALAGIGYGPSRLWAVTAAVLLGAGGGVASAILLALVQAYTPAAYLGRAFSLSSLASFGGIPVSYAMTGFAVDALDPRAAFAGGAALAACGGLISLLTPALRRAELPDRKRPGRHPPGRE</sequence>
<evidence type="ECO:0000256" key="4">
    <source>
        <dbReference type="ARBA" id="ARBA00022989"/>
    </source>
</evidence>
<keyword evidence="3 6" id="KW-0812">Transmembrane</keyword>
<evidence type="ECO:0000313" key="8">
    <source>
        <dbReference type="EMBL" id="RNL95895.1"/>
    </source>
</evidence>
<dbReference type="EMBL" id="RJLN01000061">
    <property type="protein sequence ID" value="RNL95895.1"/>
    <property type="molecule type" value="Genomic_DNA"/>
</dbReference>
<dbReference type="Gene3D" id="1.20.1250.20">
    <property type="entry name" value="MFS general substrate transporter like domains"/>
    <property type="match status" value="1"/>
</dbReference>
<feature type="transmembrane region" description="Helical" evidence="6">
    <location>
        <begin position="62"/>
        <end position="82"/>
    </location>
</feature>
<evidence type="ECO:0000256" key="2">
    <source>
        <dbReference type="ARBA" id="ARBA00022475"/>
    </source>
</evidence>
<feature type="transmembrane region" description="Helical" evidence="6">
    <location>
        <begin position="302"/>
        <end position="321"/>
    </location>
</feature>
<dbReference type="PROSITE" id="PS50850">
    <property type="entry name" value="MFS"/>
    <property type="match status" value="1"/>
</dbReference>
<feature type="transmembrane region" description="Helical" evidence="6">
    <location>
        <begin position="362"/>
        <end position="380"/>
    </location>
</feature>
<keyword evidence="2" id="KW-1003">Cell membrane</keyword>
<keyword evidence="9" id="KW-1185">Reference proteome</keyword>
<keyword evidence="4 6" id="KW-1133">Transmembrane helix</keyword>
<dbReference type="CDD" id="cd06173">
    <property type="entry name" value="MFS_MefA_like"/>
    <property type="match status" value="1"/>
</dbReference>
<name>A0ABX9WD53_9ACTN</name>
<dbReference type="RefSeq" id="WP_123242426.1">
    <property type="nucleotide sequence ID" value="NZ_JAAHBY010000061.1"/>
</dbReference>
<dbReference type="InterPro" id="IPR036259">
    <property type="entry name" value="MFS_trans_sf"/>
</dbReference>